<sequence length="53" mass="5857">LIWSERESPCKVLTKAPAALGCSTSEYPNIEPDDYTIYGRLSLVTADSESKLH</sequence>
<gene>
    <name evidence="1" type="ORF">BGZ97_008332</name>
</gene>
<proteinExistence type="predicted"/>
<evidence type="ECO:0000313" key="2">
    <source>
        <dbReference type="Proteomes" id="UP000823405"/>
    </source>
</evidence>
<accession>A0A9P6UEQ4</accession>
<feature type="non-terminal residue" evidence="1">
    <location>
        <position position="53"/>
    </location>
</feature>
<dbReference type="Proteomes" id="UP000823405">
    <property type="component" value="Unassembled WGS sequence"/>
</dbReference>
<evidence type="ECO:0000313" key="1">
    <source>
        <dbReference type="EMBL" id="KAG0283985.1"/>
    </source>
</evidence>
<organism evidence="1 2">
    <name type="scientific">Linnemannia gamsii</name>
    <dbReference type="NCBI Taxonomy" id="64522"/>
    <lineage>
        <taxon>Eukaryota</taxon>
        <taxon>Fungi</taxon>
        <taxon>Fungi incertae sedis</taxon>
        <taxon>Mucoromycota</taxon>
        <taxon>Mortierellomycotina</taxon>
        <taxon>Mortierellomycetes</taxon>
        <taxon>Mortierellales</taxon>
        <taxon>Mortierellaceae</taxon>
        <taxon>Linnemannia</taxon>
    </lineage>
</organism>
<dbReference type="EMBL" id="JAAAIN010003791">
    <property type="protein sequence ID" value="KAG0283985.1"/>
    <property type="molecule type" value="Genomic_DNA"/>
</dbReference>
<dbReference type="AlphaFoldDB" id="A0A9P6UEQ4"/>
<reference evidence="1" key="1">
    <citation type="journal article" date="2020" name="Fungal Divers.">
        <title>Resolving the Mortierellaceae phylogeny through synthesis of multi-gene phylogenetics and phylogenomics.</title>
        <authorList>
            <person name="Vandepol N."/>
            <person name="Liber J."/>
            <person name="Desiro A."/>
            <person name="Na H."/>
            <person name="Kennedy M."/>
            <person name="Barry K."/>
            <person name="Grigoriev I.V."/>
            <person name="Miller A.N."/>
            <person name="O'Donnell K."/>
            <person name="Stajich J.E."/>
            <person name="Bonito G."/>
        </authorList>
    </citation>
    <scope>NUCLEOTIDE SEQUENCE</scope>
    <source>
        <strain evidence="1">NVP60</strain>
    </source>
</reference>
<comment type="caution">
    <text evidence="1">The sequence shown here is derived from an EMBL/GenBank/DDBJ whole genome shotgun (WGS) entry which is preliminary data.</text>
</comment>
<feature type="non-terminal residue" evidence="1">
    <location>
        <position position="1"/>
    </location>
</feature>
<protein>
    <submittedName>
        <fullName evidence="1">Uncharacterized protein</fullName>
    </submittedName>
</protein>
<keyword evidence="2" id="KW-1185">Reference proteome</keyword>
<dbReference type="OrthoDB" id="10434501at2759"/>
<name>A0A9P6UEQ4_9FUNG</name>